<keyword evidence="1" id="KW-1133">Transmembrane helix</keyword>
<evidence type="ECO:0000256" key="1">
    <source>
        <dbReference type="SAM" id="Phobius"/>
    </source>
</evidence>
<sequence>MSRKTWLIFSSLFATCLLLAAGMERIGRDGSTGGLPMDRMLLYPGWLLLALLMLLTFVIAVRYFDTLQDMIAKMLHHNLVPFLASCTLLLSFALQLRRVKLAAVFPAVTGDAGIPQSGFESSSMLSANLCFNANIVLFCVSFAILCGWWAVEKRKN</sequence>
<evidence type="ECO:0000313" key="3">
    <source>
        <dbReference type="Proteomes" id="UP001343257"/>
    </source>
</evidence>
<proteinExistence type="predicted"/>
<feature type="transmembrane region" description="Helical" evidence="1">
    <location>
        <begin position="46"/>
        <end position="64"/>
    </location>
</feature>
<dbReference type="Proteomes" id="UP001343257">
    <property type="component" value="Unassembled WGS sequence"/>
</dbReference>
<dbReference type="RefSeq" id="WP_328280326.1">
    <property type="nucleotide sequence ID" value="NZ_JARTLD010000048.1"/>
</dbReference>
<keyword evidence="1" id="KW-0812">Transmembrane</keyword>
<evidence type="ECO:0000313" key="2">
    <source>
        <dbReference type="EMBL" id="MED5019386.1"/>
    </source>
</evidence>
<keyword evidence="3" id="KW-1185">Reference proteome</keyword>
<protein>
    <submittedName>
        <fullName evidence="2">Uncharacterized protein</fullName>
    </submittedName>
</protein>
<feature type="transmembrane region" description="Helical" evidence="1">
    <location>
        <begin position="131"/>
        <end position="151"/>
    </location>
</feature>
<organism evidence="2 3">
    <name type="scientific">Paenibacillus chibensis</name>
    <dbReference type="NCBI Taxonomy" id="59846"/>
    <lineage>
        <taxon>Bacteria</taxon>
        <taxon>Bacillati</taxon>
        <taxon>Bacillota</taxon>
        <taxon>Bacilli</taxon>
        <taxon>Bacillales</taxon>
        <taxon>Paenibacillaceae</taxon>
        <taxon>Paenibacillus</taxon>
    </lineage>
</organism>
<reference evidence="2 3" key="1">
    <citation type="submission" date="2023-03" db="EMBL/GenBank/DDBJ databases">
        <title>Bacillus Genome Sequencing.</title>
        <authorList>
            <person name="Dunlap C."/>
        </authorList>
    </citation>
    <scope>NUCLEOTIDE SEQUENCE [LARGE SCALE GENOMIC DNA]</scope>
    <source>
        <strain evidence="2 3">NRS-52</strain>
    </source>
</reference>
<feature type="transmembrane region" description="Helical" evidence="1">
    <location>
        <begin position="76"/>
        <end position="96"/>
    </location>
</feature>
<comment type="caution">
    <text evidence="2">The sequence shown here is derived from an EMBL/GenBank/DDBJ whole genome shotgun (WGS) entry which is preliminary data.</text>
</comment>
<accession>A0ABU6PWY8</accession>
<name>A0ABU6PWY8_9BACL</name>
<keyword evidence="1" id="KW-0472">Membrane</keyword>
<dbReference type="EMBL" id="JARTLD010000048">
    <property type="protein sequence ID" value="MED5019386.1"/>
    <property type="molecule type" value="Genomic_DNA"/>
</dbReference>
<gene>
    <name evidence="2" type="ORF">P9847_18960</name>
</gene>